<protein>
    <recommendedName>
        <fullName evidence="6">RING-CH-type domain-containing protein</fullName>
    </recommendedName>
</protein>
<keyword evidence="2" id="KW-0863">Zinc-finger</keyword>
<feature type="region of interest" description="Disordered" evidence="4">
    <location>
        <begin position="1"/>
        <end position="102"/>
    </location>
</feature>
<dbReference type="Gene3D" id="3.30.40.10">
    <property type="entry name" value="Zinc/RING finger domain, C3HC4 (zinc finger)"/>
    <property type="match status" value="1"/>
</dbReference>
<feature type="compositionally biased region" description="Polar residues" evidence="4">
    <location>
        <begin position="263"/>
        <end position="279"/>
    </location>
</feature>
<feature type="transmembrane region" description="Helical" evidence="5">
    <location>
        <begin position="635"/>
        <end position="656"/>
    </location>
</feature>
<evidence type="ECO:0000313" key="8">
    <source>
        <dbReference type="Proteomes" id="UP000078512"/>
    </source>
</evidence>
<keyword evidence="5" id="KW-0472">Membrane</keyword>
<feature type="compositionally biased region" description="Polar residues" evidence="4">
    <location>
        <begin position="188"/>
        <end position="200"/>
    </location>
</feature>
<dbReference type="AlphaFoldDB" id="A0A197JGZ3"/>
<sequence>MSQHHTVGTPPTAKSKETTSFTSTPDNHTHPKYDDNLLNEDEDDDDWIDMQASTTFTHGHKAAKATQDDHLVPTGTGDSSSLSPNMAHLDPRHSDSLAESASSLLSLPSDYGIESSTDTTTTNTASFPLSLQVPLSGQQHQLGLDEDAIPGSATSSNSGSEYSMLNPSSDQSRKNSLTGISGFHALTPTHSHTDTASSPAITDDQLSLGSSQQDDDDDDDDDKQDDEGERDAHQPPSIGVTSPSFSDFVQVGSDQGDDFSMSPRPSSGNQTPSPTSSTEARARMEDVTSHEDDNILNAPDAPAAAAMDAERKVTETKEGENDSDRSRGIQEVLHSVTSDQGESASSPPPTTPPAAINTPTFSARSPPISTSTTTTTQEPTQQSLPLPSTAAPVDRSRYRTTVEDARSSSEEEQELAGGSRMRYRGAQARQDDRNDIRNSFFGTARATSTMPGGLNLGLDADIDHFSHTAPQPAAVPVNDPPVDERQCRICLGGADEEDTLGRLISPCLCKGSMKYVHIECLNAWRTRSPKPESHYKCDTCKYAFSFRRTSFARYLGHPLTVFVLTIAAFVLLVFAAGFAMKLLLYLMMDESQEFIYPADLSDEEDLEVMRLREDIVIFKTPESLRAVFQIDKTHMVFGSFFVSIVGFLQLFVSVWMGGGGGIFRIGGFGLGGGGRRRGGRGERQGEAGVGGVLMIVILVFGLFKSVYMTYQFVNRMSRRVLAKAEMMVLEVQA</sequence>
<evidence type="ECO:0000256" key="3">
    <source>
        <dbReference type="ARBA" id="ARBA00022833"/>
    </source>
</evidence>
<dbReference type="SMART" id="SM00744">
    <property type="entry name" value="RINGv"/>
    <property type="match status" value="1"/>
</dbReference>
<proteinExistence type="predicted"/>
<keyword evidence="1" id="KW-0479">Metal-binding</keyword>
<evidence type="ECO:0000313" key="7">
    <source>
        <dbReference type="EMBL" id="OAQ23771.1"/>
    </source>
</evidence>
<accession>A0A197JGZ3</accession>
<feature type="compositionally biased region" description="Low complexity" evidence="4">
    <location>
        <begin position="298"/>
        <end position="307"/>
    </location>
</feature>
<dbReference type="InterPro" id="IPR011016">
    <property type="entry name" value="Znf_RING-CH"/>
</dbReference>
<gene>
    <name evidence="7" type="ORF">K457DRAFT_36321</name>
</gene>
<reference evidence="7 8" key="1">
    <citation type="submission" date="2016-05" db="EMBL/GenBank/DDBJ databases">
        <title>Genome sequencing reveals origins of a unique bacterial endosymbiosis in the earliest lineages of terrestrial Fungi.</title>
        <authorList>
            <consortium name="DOE Joint Genome Institute"/>
            <person name="Uehling J."/>
            <person name="Gryganskyi A."/>
            <person name="Hameed K."/>
            <person name="Tschaplinski T."/>
            <person name="Misztal P."/>
            <person name="Wu S."/>
            <person name="Desiro A."/>
            <person name="Vande Pol N."/>
            <person name="Du Z.-Y."/>
            <person name="Zienkiewicz A."/>
            <person name="Zienkiewicz K."/>
            <person name="Morin E."/>
            <person name="Tisserant E."/>
            <person name="Splivallo R."/>
            <person name="Hainaut M."/>
            <person name="Henrissat B."/>
            <person name="Ohm R."/>
            <person name="Kuo A."/>
            <person name="Yan J."/>
            <person name="Lipzen A."/>
            <person name="Nolan M."/>
            <person name="Labutti K."/>
            <person name="Barry K."/>
            <person name="Goldstein A."/>
            <person name="Labbe J."/>
            <person name="Schadt C."/>
            <person name="Tuskan G."/>
            <person name="Grigoriev I."/>
            <person name="Martin F."/>
            <person name="Vilgalys R."/>
            <person name="Bonito G."/>
        </authorList>
    </citation>
    <scope>NUCLEOTIDE SEQUENCE [LARGE SCALE GENOMIC DNA]</scope>
    <source>
        <strain evidence="7 8">AG-77</strain>
    </source>
</reference>
<dbReference type="PROSITE" id="PS51292">
    <property type="entry name" value="ZF_RING_CH"/>
    <property type="match status" value="1"/>
</dbReference>
<feature type="compositionally biased region" description="Basic and acidic residues" evidence="4">
    <location>
        <begin position="394"/>
        <end position="409"/>
    </location>
</feature>
<feature type="compositionally biased region" description="Basic and acidic residues" evidence="4">
    <location>
        <begin position="280"/>
        <end position="293"/>
    </location>
</feature>
<keyword evidence="5" id="KW-0812">Transmembrane</keyword>
<feature type="compositionally biased region" description="Acidic residues" evidence="4">
    <location>
        <begin position="37"/>
        <end position="48"/>
    </location>
</feature>
<feature type="compositionally biased region" description="Acidic residues" evidence="4">
    <location>
        <begin position="213"/>
        <end position="229"/>
    </location>
</feature>
<feature type="transmembrane region" description="Helical" evidence="5">
    <location>
        <begin position="559"/>
        <end position="584"/>
    </location>
</feature>
<feature type="domain" description="RING-CH-type" evidence="6">
    <location>
        <begin position="479"/>
        <end position="547"/>
    </location>
</feature>
<feature type="region of interest" description="Disordered" evidence="4">
    <location>
        <begin position="137"/>
        <end position="429"/>
    </location>
</feature>
<dbReference type="GO" id="GO:0008270">
    <property type="term" value="F:zinc ion binding"/>
    <property type="evidence" value="ECO:0007669"/>
    <property type="project" value="UniProtKB-KW"/>
</dbReference>
<dbReference type="Proteomes" id="UP000078512">
    <property type="component" value="Unassembled WGS sequence"/>
</dbReference>
<keyword evidence="5" id="KW-1133">Transmembrane helix</keyword>
<dbReference type="Pfam" id="PF12906">
    <property type="entry name" value="RINGv"/>
    <property type="match status" value="1"/>
</dbReference>
<keyword evidence="3" id="KW-0862">Zinc</keyword>
<feature type="compositionally biased region" description="Low complexity" evidence="4">
    <location>
        <begin position="353"/>
        <end position="388"/>
    </location>
</feature>
<feature type="transmembrane region" description="Helical" evidence="5">
    <location>
        <begin position="687"/>
        <end position="710"/>
    </location>
</feature>
<evidence type="ECO:0000259" key="6">
    <source>
        <dbReference type="PROSITE" id="PS51292"/>
    </source>
</evidence>
<dbReference type="EMBL" id="KV442109">
    <property type="protein sequence ID" value="OAQ23771.1"/>
    <property type="molecule type" value="Genomic_DNA"/>
</dbReference>
<feature type="compositionally biased region" description="Low complexity" evidence="4">
    <location>
        <begin position="203"/>
        <end position="212"/>
    </location>
</feature>
<dbReference type="PANTHER" id="PTHR46347:SF1">
    <property type="entry name" value="RING_FYVE_PHD ZINC FINGER SUPERFAMILY PROTEIN"/>
    <property type="match status" value="1"/>
</dbReference>
<dbReference type="CDD" id="cd16495">
    <property type="entry name" value="RING_CH-C4HC3_MARCH"/>
    <property type="match status" value="1"/>
</dbReference>
<dbReference type="SUPFAM" id="SSF57850">
    <property type="entry name" value="RING/U-box"/>
    <property type="match status" value="1"/>
</dbReference>
<evidence type="ECO:0000256" key="5">
    <source>
        <dbReference type="SAM" id="Phobius"/>
    </source>
</evidence>
<evidence type="ECO:0000256" key="4">
    <source>
        <dbReference type="SAM" id="MobiDB-lite"/>
    </source>
</evidence>
<dbReference type="STRING" id="1314771.A0A197JGZ3"/>
<dbReference type="PANTHER" id="PTHR46347">
    <property type="entry name" value="RING/FYVE/PHD ZINC FINGER SUPERFAMILY PROTEIN"/>
    <property type="match status" value="1"/>
</dbReference>
<evidence type="ECO:0000256" key="1">
    <source>
        <dbReference type="ARBA" id="ARBA00022723"/>
    </source>
</evidence>
<feature type="compositionally biased region" description="Polar residues" evidence="4">
    <location>
        <begin position="152"/>
        <end position="179"/>
    </location>
</feature>
<feature type="compositionally biased region" description="Basic and acidic residues" evidence="4">
    <location>
        <begin position="308"/>
        <end position="328"/>
    </location>
</feature>
<keyword evidence="8" id="KW-1185">Reference proteome</keyword>
<dbReference type="InterPro" id="IPR013083">
    <property type="entry name" value="Znf_RING/FYVE/PHD"/>
</dbReference>
<organism evidence="7 8">
    <name type="scientific">Linnemannia elongata AG-77</name>
    <dbReference type="NCBI Taxonomy" id="1314771"/>
    <lineage>
        <taxon>Eukaryota</taxon>
        <taxon>Fungi</taxon>
        <taxon>Fungi incertae sedis</taxon>
        <taxon>Mucoromycota</taxon>
        <taxon>Mortierellomycotina</taxon>
        <taxon>Mortierellomycetes</taxon>
        <taxon>Mortierellales</taxon>
        <taxon>Mortierellaceae</taxon>
        <taxon>Linnemannia</taxon>
    </lineage>
</organism>
<name>A0A197JGZ3_9FUNG</name>
<dbReference type="OrthoDB" id="264354at2759"/>
<evidence type="ECO:0000256" key="2">
    <source>
        <dbReference type="ARBA" id="ARBA00022771"/>
    </source>
</evidence>